<evidence type="ECO:0000313" key="2">
    <source>
        <dbReference type="EMBL" id="EFG78557.1"/>
    </source>
</evidence>
<dbReference type="GO" id="GO:0004300">
    <property type="term" value="F:enoyl-CoA hydratase activity"/>
    <property type="evidence" value="ECO:0007669"/>
    <property type="project" value="UniProtKB-EC"/>
</dbReference>
<dbReference type="eggNOG" id="COG1024">
    <property type="taxonomic scope" value="Bacteria"/>
</dbReference>
<sequence length="522" mass="55172">MTLVRRDVVDGIAWVTLNRPEKLNAISVDLNEELSQTIVEVGDNPDVTVAVIRGANGNFCAGGDFEEVERLRSKGSDALRELFVGFRRACEAIARVEVPVIAAVEGVAMAGGFELMQAADIALVSDDAKIADNHIKFGMVPGGGSSQRLARLVGRQQALGLLLSGDRLSGAEAVRHGLAYRSFPQAGFDEGVRRFVTALAGRRREAVTSIKRLVYAGVEVASPRGLDDEIDTVVNHICEGAGQNGAAAFRARSQTMSVKETVAPVALDVADGVARLRLNRPKASNGMNVEFLKALHEKVLACHADPAVRVVLLTGEGRNFCAGGDIHTFESKGADLPDYLREATAWLQLATAALIQLRAPVVTAVQGFAAGGGGLGLVCASDIVISARSAKFFSGAVRVGMAPDGGSSVTLAQLVGLRQALRILLTNPTLTADEALDIGLITEVVDDDELLNRAEELAAELATLPNRALSATKRLVWSGLGSSVEERLAEEARTVSELSGTADALEGLRAVIERRKPKFTGQ</sequence>
<dbReference type="InterPro" id="IPR001753">
    <property type="entry name" value="Enoyl-CoA_hydra/iso"/>
</dbReference>
<gene>
    <name evidence="2" type="ORF">HMPREF0591_1543</name>
</gene>
<evidence type="ECO:0000256" key="1">
    <source>
        <dbReference type="ARBA" id="ARBA00005254"/>
    </source>
</evidence>
<dbReference type="GO" id="GO:0016853">
    <property type="term" value="F:isomerase activity"/>
    <property type="evidence" value="ECO:0007669"/>
    <property type="project" value="UniProtKB-KW"/>
</dbReference>
<dbReference type="PANTHER" id="PTHR43802:SF1">
    <property type="entry name" value="IP11341P-RELATED"/>
    <property type="match status" value="1"/>
</dbReference>
<dbReference type="PANTHER" id="PTHR43802">
    <property type="entry name" value="ENOYL-COA HYDRATASE"/>
    <property type="match status" value="1"/>
</dbReference>
<dbReference type="InterPro" id="IPR029045">
    <property type="entry name" value="ClpP/crotonase-like_dom_sf"/>
</dbReference>
<dbReference type="CDD" id="cd06558">
    <property type="entry name" value="crotonase-like"/>
    <property type="match status" value="2"/>
</dbReference>
<proteinExistence type="inferred from homology"/>
<name>D5P5U9_9MYCO</name>
<evidence type="ECO:0000313" key="3">
    <source>
        <dbReference type="Proteomes" id="UP000003653"/>
    </source>
</evidence>
<dbReference type="SUPFAM" id="SSF52096">
    <property type="entry name" value="ClpP/crotonase"/>
    <property type="match status" value="2"/>
</dbReference>
<dbReference type="Proteomes" id="UP000003653">
    <property type="component" value="Unassembled WGS sequence"/>
</dbReference>
<dbReference type="HOGENOM" id="CLU_521590_0_0_11"/>
<protein>
    <submittedName>
        <fullName evidence="2">Enoyl-CoA hydratase/isomerase family protein</fullName>
        <ecNumber evidence="2">4.2.1.17</ecNumber>
    </submittedName>
</protein>
<organism evidence="2 3">
    <name type="scientific">Mycobacterium parascrofulaceum ATCC BAA-614</name>
    <dbReference type="NCBI Taxonomy" id="525368"/>
    <lineage>
        <taxon>Bacteria</taxon>
        <taxon>Bacillati</taxon>
        <taxon>Actinomycetota</taxon>
        <taxon>Actinomycetes</taxon>
        <taxon>Mycobacteriales</taxon>
        <taxon>Mycobacteriaceae</taxon>
        <taxon>Mycobacterium</taxon>
        <taxon>Mycobacterium simiae complex</taxon>
    </lineage>
</organism>
<reference evidence="2 3" key="1">
    <citation type="submission" date="2010-04" db="EMBL/GenBank/DDBJ databases">
        <authorList>
            <person name="Muzny D."/>
            <person name="Qin X."/>
            <person name="Deng J."/>
            <person name="Jiang H."/>
            <person name="Liu Y."/>
            <person name="Qu J."/>
            <person name="Song X.-Z."/>
            <person name="Zhang L."/>
            <person name="Thornton R."/>
            <person name="Coyle M."/>
            <person name="Francisco L."/>
            <person name="Jackson L."/>
            <person name="Javaid M."/>
            <person name="Korchina V."/>
            <person name="Kovar C."/>
            <person name="Mata R."/>
            <person name="Mathew T."/>
            <person name="Ngo R."/>
            <person name="Nguyen L."/>
            <person name="Nguyen N."/>
            <person name="Okwuonu G."/>
            <person name="Ongeri F."/>
            <person name="Pham C."/>
            <person name="Simmons D."/>
            <person name="Wilczek-Boney K."/>
            <person name="Hale W."/>
            <person name="Jakkamsetti A."/>
            <person name="Pham P."/>
            <person name="Ruth R."/>
            <person name="San Lucas F."/>
            <person name="Warren J."/>
            <person name="Zhang J."/>
            <person name="Zhao Z."/>
            <person name="Zhou C."/>
            <person name="Zhu D."/>
            <person name="Lee S."/>
            <person name="Bess C."/>
            <person name="Blankenburg K."/>
            <person name="Forbes L."/>
            <person name="Fu Q."/>
            <person name="Gubbala S."/>
            <person name="Hirani K."/>
            <person name="Jayaseelan J.C."/>
            <person name="Lara F."/>
            <person name="Munidasa M."/>
            <person name="Palculict T."/>
            <person name="Patil S."/>
            <person name="Pu L.-L."/>
            <person name="Saada N."/>
            <person name="Tang L."/>
            <person name="Weissenberger G."/>
            <person name="Zhu Y."/>
            <person name="Hemphill L."/>
            <person name="Shang Y."/>
            <person name="Youmans B."/>
            <person name="Ayvaz T."/>
            <person name="Ross M."/>
            <person name="Santibanez J."/>
            <person name="Aqrawi P."/>
            <person name="Gross S."/>
            <person name="Joshi V."/>
            <person name="Fowler G."/>
            <person name="Nazareth L."/>
            <person name="Reid J."/>
            <person name="Worley K."/>
            <person name="Petrosino J."/>
            <person name="Highlander S."/>
            <person name="Gibbs R."/>
        </authorList>
    </citation>
    <scope>NUCLEOTIDE SEQUENCE [LARGE SCALE GENOMIC DNA]</scope>
    <source>
        <strain evidence="2 3">ATCC BAA-614</strain>
    </source>
</reference>
<comment type="caution">
    <text evidence="2">The sequence shown here is derived from an EMBL/GenBank/DDBJ whole genome shotgun (WGS) entry which is preliminary data.</text>
</comment>
<accession>D5P5U9</accession>
<dbReference type="AlphaFoldDB" id="D5P5U9"/>
<dbReference type="Gene3D" id="3.90.226.10">
    <property type="entry name" value="2-enoyl-CoA Hydratase, Chain A, domain 1"/>
    <property type="match status" value="2"/>
</dbReference>
<dbReference type="EMBL" id="ADNV01000112">
    <property type="protein sequence ID" value="EFG78557.1"/>
    <property type="molecule type" value="Genomic_DNA"/>
</dbReference>
<keyword evidence="2" id="KW-0413">Isomerase</keyword>
<dbReference type="EC" id="4.2.1.17" evidence="2"/>
<comment type="similarity">
    <text evidence="1">Belongs to the enoyl-CoA hydratase/isomerase family.</text>
</comment>
<keyword evidence="3" id="KW-1185">Reference proteome</keyword>
<dbReference type="Pfam" id="PF00378">
    <property type="entry name" value="ECH_1"/>
    <property type="match status" value="2"/>
</dbReference>
<keyword evidence="2" id="KW-0456">Lyase</keyword>